<feature type="repeat" description="WD" evidence="7">
    <location>
        <begin position="956"/>
        <end position="983"/>
    </location>
</feature>
<keyword evidence="11" id="KW-1185">Reference proteome</keyword>
<dbReference type="InterPro" id="IPR037264">
    <property type="entry name" value="TFIID_NTD2_sf"/>
</dbReference>
<evidence type="ECO:0000256" key="8">
    <source>
        <dbReference type="SAM" id="MobiDB-lite"/>
    </source>
</evidence>
<evidence type="ECO:0000256" key="1">
    <source>
        <dbReference type="ARBA" id="ARBA00004123"/>
    </source>
</evidence>
<dbReference type="Pfam" id="PF04494">
    <property type="entry name" value="TFIID_NTD2"/>
    <property type="match status" value="1"/>
</dbReference>
<dbReference type="PANTHER" id="PTHR19879">
    <property type="entry name" value="TRANSCRIPTION INITIATION FACTOR TFIID"/>
    <property type="match status" value="1"/>
</dbReference>
<feature type="region of interest" description="Disordered" evidence="8">
    <location>
        <begin position="394"/>
        <end position="417"/>
    </location>
</feature>
<dbReference type="SUPFAM" id="SSF160897">
    <property type="entry name" value="Taf5 N-terminal domain-like"/>
    <property type="match status" value="1"/>
</dbReference>
<dbReference type="Gene3D" id="2.130.10.10">
    <property type="entry name" value="YVTN repeat-like/Quinoprotein amine dehydrogenase"/>
    <property type="match status" value="2"/>
</dbReference>
<evidence type="ECO:0000256" key="7">
    <source>
        <dbReference type="PROSITE-ProRule" id="PRU00221"/>
    </source>
</evidence>
<comment type="subcellular location">
    <subcellularLocation>
        <location evidence="1">Nucleus</location>
    </subcellularLocation>
</comment>
<name>A0ABD3Q7C6_9STRA</name>
<evidence type="ECO:0000256" key="6">
    <source>
        <dbReference type="ARBA" id="ARBA00023242"/>
    </source>
</evidence>
<feature type="compositionally biased region" description="Acidic residues" evidence="8">
    <location>
        <begin position="168"/>
        <end position="189"/>
    </location>
</feature>
<feature type="compositionally biased region" description="Low complexity" evidence="8">
    <location>
        <begin position="1"/>
        <end position="20"/>
    </location>
</feature>
<dbReference type="PANTHER" id="PTHR19879:SF1">
    <property type="entry name" value="CANNONBALL-RELATED"/>
    <property type="match status" value="1"/>
</dbReference>
<feature type="repeat" description="WD" evidence="7">
    <location>
        <begin position="899"/>
        <end position="940"/>
    </location>
</feature>
<feature type="repeat" description="WD" evidence="7">
    <location>
        <begin position="864"/>
        <end position="898"/>
    </location>
</feature>
<dbReference type="PROSITE" id="PS00678">
    <property type="entry name" value="WD_REPEATS_1"/>
    <property type="match status" value="3"/>
</dbReference>
<dbReference type="SUPFAM" id="SSF50978">
    <property type="entry name" value="WD40 repeat-like"/>
    <property type="match status" value="1"/>
</dbReference>
<feature type="region of interest" description="Disordered" evidence="8">
    <location>
        <begin position="158"/>
        <end position="203"/>
    </location>
</feature>
<organism evidence="10 11">
    <name type="scientific">Cyclotella cryptica</name>
    <dbReference type="NCBI Taxonomy" id="29204"/>
    <lineage>
        <taxon>Eukaryota</taxon>
        <taxon>Sar</taxon>
        <taxon>Stramenopiles</taxon>
        <taxon>Ochrophyta</taxon>
        <taxon>Bacillariophyta</taxon>
        <taxon>Coscinodiscophyceae</taxon>
        <taxon>Thalassiosirophycidae</taxon>
        <taxon>Stephanodiscales</taxon>
        <taxon>Stephanodiscaceae</taxon>
        <taxon>Cyclotella</taxon>
    </lineage>
</organism>
<evidence type="ECO:0000256" key="5">
    <source>
        <dbReference type="ARBA" id="ARBA00023163"/>
    </source>
</evidence>
<keyword evidence="4" id="KW-0805">Transcription regulation</keyword>
<keyword evidence="2 7" id="KW-0853">WD repeat</keyword>
<feature type="region of interest" description="Disordered" evidence="8">
    <location>
        <begin position="1"/>
        <end position="29"/>
    </location>
</feature>
<evidence type="ECO:0000256" key="3">
    <source>
        <dbReference type="ARBA" id="ARBA00022737"/>
    </source>
</evidence>
<keyword evidence="3" id="KW-0677">Repeat</keyword>
<dbReference type="PROSITE" id="PS50294">
    <property type="entry name" value="WD_REPEATS_REGION"/>
    <property type="match status" value="4"/>
</dbReference>
<evidence type="ECO:0000259" key="9">
    <source>
        <dbReference type="Pfam" id="PF04494"/>
    </source>
</evidence>
<dbReference type="GO" id="GO:0005634">
    <property type="term" value="C:nucleus"/>
    <property type="evidence" value="ECO:0007669"/>
    <property type="project" value="UniProtKB-SubCell"/>
</dbReference>
<proteinExistence type="predicted"/>
<dbReference type="InterPro" id="IPR019775">
    <property type="entry name" value="WD40_repeat_CS"/>
</dbReference>
<gene>
    <name evidence="10" type="ORF">HJC23_002208</name>
</gene>
<dbReference type="Pfam" id="PF00400">
    <property type="entry name" value="WD40"/>
    <property type="match status" value="6"/>
</dbReference>
<evidence type="ECO:0000256" key="2">
    <source>
        <dbReference type="ARBA" id="ARBA00022574"/>
    </source>
</evidence>
<dbReference type="AlphaFoldDB" id="A0ABD3Q7C6"/>
<dbReference type="PROSITE" id="PS50082">
    <property type="entry name" value="WD_REPEATS_2"/>
    <property type="match status" value="4"/>
</dbReference>
<dbReference type="Gene3D" id="1.25.40.500">
    <property type="entry name" value="TFIID subunit TAF5, NTD2 domain"/>
    <property type="match status" value="1"/>
</dbReference>
<feature type="domain" description="TFIID subunit TAF5 NTD2" evidence="9">
    <location>
        <begin position="293"/>
        <end position="349"/>
    </location>
</feature>
<protein>
    <recommendedName>
        <fullName evidence="9">TFIID subunit TAF5 NTD2 domain-containing protein</fullName>
    </recommendedName>
</protein>
<evidence type="ECO:0000256" key="4">
    <source>
        <dbReference type="ARBA" id="ARBA00023015"/>
    </source>
</evidence>
<evidence type="ECO:0000313" key="11">
    <source>
        <dbReference type="Proteomes" id="UP001516023"/>
    </source>
</evidence>
<dbReference type="CDD" id="cd00200">
    <property type="entry name" value="WD40"/>
    <property type="match status" value="1"/>
</dbReference>
<comment type="caution">
    <text evidence="10">The sequence shown here is derived from an EMBL/GenBank/DDBJ whole genome shotgun (WGS) entry which is preliminary data.</text>
</comment>
<dbReference type="InterPro" id="IPR007582">
    <property type="entry name" value="TFIID_NTD2"/>
</dbReference>
<dbReference type="InterPro" id="IPR015943">
    <property type="entry name" value="WD40/YVTN_repeat-like_dom_sf"/>
</dbReference>
<accession>A0ABD3Q7C6</accession>
<evidence type="ECO:0000313" key="10">
    <source>
        <dbReference type="EMBL" id="KAL3795937.1"/>
    </source>
</evidence>
<dbReference type="PRINTS" id="PR00320">
    <property type="entry name" value="GPROTEINBRPT"/>
</dbReference>
<dbReference type="InterPro" id="IPR036322">
    <property type="entry name" value="WD40_repeat_dom_sf"/>
</dbReference>
<sequence length="1066" mass="115537">MTTATKKSASSKSNEKGSASETPPSANSDEEAIVLSYLRKHGLSDAAAQLTKILEQRQEEEGESGAKKRKIENKIPAIDYDVSEDADADSTKNGERPLGMGYDVDSAPSVALWGVGCPSLKDKTGVRDEARGYVEGFTGLITWILSLGDDPANLAGFVDDTDNCGNDHDDDESDAQDGTEEEEGGDAEENTQTAPVENEQDDHVSNMECDQDKVEHQDIASNASNENAQERRTNHQPHSGLATLVQHALLAESDEHSPTLQLPSLTNNISTLIPSSAALRQHYDPLVMPPSTKPELLSLSFPLMVHTYCELLSCNMERTARAFLETYRHLYEPTYPDAIADMDKCSSTSLLVELNDAVTDQNAVQNEIRSINVQIANGEKKREELEKSLADFKEREKQRQQQQQQQPMSTKQVSSRIQEQENNLAVIDATLSSLAQRLTELNTNNTLLQTKLSSFPFLRRVRALKWNVTISTSSFHALEGYAASRSESIVMTSLLMNRCHLIVERRDPLPFCPVAVLEDVKDKNGGKETVKWAAPVHPAVRAIEEGEDVQGVDGNAPHQALARSILVHSESLPYPKYRLDGNDKDAEAKSAVEFNRALLVNGFRRLEALELKRDYEAGMFNSDEQESKNHQNVADPLSPSVLLGALCCSSEADVGAGAPWAESNVGITSASICPPDGRKVAVGCDDAAVRIWSLDRPGNTDSSKDGSSAASSALGEPSMVLLGHKNGFPVFDVDWTRNGRTLLSAGGDGSIRLWDTEAVGPYGRLSNVSLQKGDARGAKKNGPTSISSTGLDIPGSKAEPMVEIGGAALSVYRGHAPSTPIWSVSSAPCGYYFASAGSDYTARIWCTERCSPLRVLSGHISPSVNCVTWHPNCNYVVTASDDKTCRMWDIQTGKCVRILAGSSRGLNVVRVSPSGKYVAGAGYDSIVRIWDLSNGRLVNELRPSNSQESSFSEGMIHSISYSSCGSALAVGGEDCTVRIWDVRGAACHLSDPGYFAATKGPHATSSVSDGLTNAVTTTQLQRTHVNETVRPGMRVPTCMFMTNNISVLDLKYTKRNLLLTVGNYST</sequence>
<keyword evidence="5" id="KW-0804">Transcription</keyword>
<dbReference type="EMBL" id="JABMIG020000067">
    <property type="protein sequence ID" value="KAL3795937.1"/>
    <property type="molecule type" value="Genomic_DNA"/>
</dbReference>
<feature type="compositionally biased region" description="Polar residues" evidence="8">
    <location>
        <begin position="407"/>
        <end position="417"/>
    </location>
</feature>
<reference evidence="10 11" key="1">
    <citation type="journal article" date="2020" name="G3 (Bethesda)">
        <title>Improved Reference Genome for Cyclotella cryptica CCMP332, a Model for Cell Wall Morphogenesis, Salinity Adaptation, and Lipid Production in Diatoms (Bacillariophyta).</title>
        <authorList>
            <person name="Roberts W.R."/>
            <person name="Downey K.M."/>
            <person name="Ruck E.C."/>
            <person name="Traller J.C."/>
            <person name="Alverson A.J."/>
        </authorList>
    </citation>
    <scope>NUCLEOTIDE SEQUENCE [LARGE SCALE GENOMIC DNA]</scope>
    <source>
        <strain evidence="10 11">CCMP332</strain>
    </source>
</reference>
<dbReference type="InterPro" id="IPR001680">
    <property type="entry name" value="WD40_rpt"/>
</dbReference>
<dbReference type="InterPro" id="IPR020472">
    <property type="entry name" value="WD40_PAC1"/>
</dbReference>
<keyword evidence="6" id="KW-0539">Nucleus</keyword>
<feature type="repeat" description="WD" evidence="7">
    <location>
        <begin position="730"/>
        <end position="757"/>
    </location>
</feature>
<feature type="region of interest" description="Disordered" evidence="8">
    <location>
        <begin position="773"/>
        <end position="792"/>
    </location>
</feature>
<dbReference type="SMART" id="SM00320">
    <property type="entry name" value="WD40"/>
    <property type="match status" value="6"/>
</dbReference>
<dbReference type="Proteomes" id="UP001516023">
    <property type="component" value="Unassembled WGS sequence"/>
</dbReference>